<dbReference type="AlphaFoldDB" id="A0A401XKJ3"/>
<keyword evidence="1" id="KW-0472">Membrane</keyword>
<feature type="transmembrane region" description="Helical" evidence="1">
    <location>
        <begin position="97"/>
        <end position="115"/>
    </location>
</feature>
<keyword evidence="3" id="KW-1185">Reference proteome</keyword>
<comment type="caution">
    <text evidence="2">The sequence shown here is derived from an EMBL/GenBank/DDBJ whole genome shotgun (WGS) entry which is preliminary data.</text>
</comment>
<evidence type="ECO:0000256" key="1">
    <source>
        <dbReference type="SAM" id="Phobius"/>
    </source>
</evidence>
<keyword evidence="1" id="KW-1133">Transmembrane helix</keyword>
<organism evidence="2 3">
    <name type="scientific">Thermaurantimonas aggregans</name>
    <dbReference type="NCBI Taxonomy" id="2173829"/>
    <lineage>
        <taxon>Bacteria</taxon>
        <taxon>Pseudomonadati</taxon>
        <taxon>Bacteroidota</taxon>
        <taxon>Flavobacteriia</taxon>
        <taxon>Flavobacteriales</taxon>
        <taxon>Schleiferiaceae</taxon>
        <taxon>Thermaurantimonas</taxon>
    </lineage>
</organism>
<feature type="transmembrane region" description="Helical" evidence="1">
    <location>
        <begin position="174"/>
        <end position="192"/>
    </location>
</feature>
<keyword evidence="1" id="KW-0812">Transmembrane</keyword>
<reference evidence="2 3" key="1">
    <citation type="submission" date="2018-11" db="EMBL/GenBank/DDBJ databases">
        <title>Schleiferia aggregans sp. nov., a moderately thermophilic heterotrophic bacterium isolated from microbial mats at a terrestrial hot spring.</title>
        <authorList>
            <person name="Iino T."/>
            <person name="Ohkuma M."/>
            <person name="Haruta S."/>
        </authorList>
    </citation>
    <scope>NUCLEOTIDE SEQUENCE [LARGE SCALE GENOMIC DNA]</scope>
    <source>
        <strain evidence="2 3">LA</strain>
    </source>
</reference>
<feature type="transmembrane region" description="Helical" evidence="1">
    <location>
        <begin position="152"/>
        <end position="168"/>
    </location>
</feature>
<accession>A0A401XKJ3</accession>
<proteinExistence type="predicted"/>
<dbReference type="OrthoDB" id="1466534at2"/>
<dbReference type="Proteomes" id="UP000286715">
    <property type="component" value="Unassembled WGS sequence"/>
</dbReference>
<protein>
    <recommendedName>
        <fullName evidence="4">Glycosyltransferase RgtA/B/C/D-like domain-containing protein</fullName>
    </recommendedName>
</protein>
<feature type="transmembrane region" description="Helical" evidence="1">
    <location>
        <begin position="38"/>
        <end position="59"/>
    </location>
</feature>
<feature type="transmembrane region" description="Helical" evidence="1">
    <location>
        <begin position="121"/>
        <end position="140"/>
    </location>
</feature>
<name>A0A401XKJ3_9FLAO</name>
<evidence type="ECO:0000313" key="2">
    <source>
        <dbReference type="EMBL" id="GCD77528.1"/>
    </source>
</evidence>
<dbReference type="RefSeq" id="WP_124397593.1">
    <property type="nucleotide sequence ID" value="NZ_BHZE01000008.1"/>
</dbReference>
<evidence type="ECO:0000313" key="3">
    <source>
        <dbReference type="Proteomes" id="UP000286715"/>
    </source>
</evidence>
<dbReference type="EMBL" id="BHZE01000008">
    <property type="protein sequence ID" value="GCD77528.1"/>
    <property type="molecule type" value="Genomic_DNA"/>
</dbReference>
<sequence length="293" mass="34866">MYAFLGLTCGLITFYFTLQAYRKKQSLKALYHLLLRELDLLLLLSLPTLIMFFLFYSTVQFYPSDERYPVAVLLQWIFDARPLIVFDYNFEKTFTKIIFYILIVMILFDLEKNIVKKTFCIQLSDVFLIPLFITFILYIFTPNGASAGMMSDRYALILFIFLLLWIVSRVKLTWIHPVLIVIAMFTHILLQLKHYNKDLWMLDKHARTLYAISEHIEENSIVLPINFSDHWMEIHFSNYIGCTKPLILLENYESTVNWFPVLLNYANLPNLFLHQWNFITGIEWKHNPDSENK</sequence>
<evidence type="ECO:0008006" key="4">
    <source>
        <dbReference type="Google" id="ProtNLM"/>
    </source>
</evidence>
<gene>
    <name evidence="2" type="ORF">JCM31826_10100</name>
</gene>